<dbReference type="Proteomes" id="UP000002195">
    <property type="component" value="Unassembled WGS sequence"/>
</dbReference>
<reference evidence="2 3" key="1">
    <citation type="journal article" date="2005" name="Nature">
        <title>The genome of the social amoeba Dictyostelium discoideum.</title>
        <authorList>
            <consortium name="The Dictyostelium discoideum Sequencing Consortium"/>
            <person name="Eichinger L."/>
            <person name="Pachebat J.A."/>
            <person name="Glockner G."/>
            <person name="Rajandream M.A."/>
            <person name="Sucgang R."/>
            <person name="Berriman M."/>
            <person name="Song J."/>
            <person name="Olsen R."/>
            <person name="Szafranski K."/>
            <person name="Xu Q."/>
            <person name="Tunggal B."/>
            <person name="Kummerfeld S."/>
            <person name="Madera M."/>
            <person name="Konfortov B.A."/>
            <person name="Rivero F."/>
            <person name="Bankier A.T."/>
            <person name="Lehmann R."/>
            <person name="Hamlin N."/>
            <person name="Davies R."/>
            <person name="Gaudet P."/>
            <person name="Fey P."/>
            <person name="Pilcher K."/>
            <person name="Chen G."/>
            <person name="Saunders D."/>
            <person name="Sodergren E."/>
            <person name="Davis P."/>
            <person name="Kerhornou A."/>
            <person name="Nie X."/>
            <person name="Hall N."/>
            <person name="Anjard C."/>
            <person name="Hemphill L."/>
            <person name="Bason N."/>
            <person name="Farbrother P."/>
            <person name="Desany B."/>
            <person name="Just E."/>
            <person name="Morio T."/>
            <person name="Rost R."/>
            <person name="Churcher C."/>
            <person name="Cooper J."/>
            <person name="Haydock S."/>
            <person name="van Driessche N."/>
            <person name="Cronin A."/>
            <person name="Goodhead I."/>
            <person name="Muzny D."/>
            <person name="Mourier T."/>
            <person name="Pain A."/>
            <person name="Lu M."/>
            <person name="Harper D."/>
            <person name="Lindsay R."/>
            <person name="Hauser H."/>
            <person name="James K."/>
            <person name="Quiles M."/>
            <person name="Madan Babu M."/>
            <person name="Saito T."/>
            <person name="Buchrieser C."/>
            <person name="Wardroper A."/>
            <person name="Felder M."/>
            <person name="Thangavelu M."/>
            <person name="Johnson D."/>
            <person name="Knights A."/>
            <person name="Loulseged H."/>
            <person name="Mungall K."/>
            <person name="Oliver K."/>
            <person name="Price C."/>
            <person name="Quail M.A."/>
            <person name="Urushihara H."/>
            <person name="Hernandez J."/>
            <person name="Rabbinowitsch E."/>
            <person name="Steffen D."/>
            <person name="Sanders M."/>
            <person name="Ma J."/>
            <person name="Kohara Y."/>
            <person name="Sharp S."/>
            <person name="Simmonds M."/>
            <person name="Spiegler S."/>
            <person name="Tivey A."/>
            <person name="Sugano S."/>
            <person name="White B."/>
            <person name="Walker D."/>
            <person name="Woodward J."/>
            <person name="Winckler T."/>
            <person name="Tanaka Y."/>
            <person name="Shaulsky G."/>
            <person name="Schleicher M."/>
            <person name="Weinstock G."/>
            <person name="Rosenthal A."/>
            <person name="Cox E.C."/>
            <person name="Chisholm R.L."/>
            <person name="Gibbs R."/>
            <person name="Loomis W.F."/>
            <person name="Platzer M."/>
            <person name="Kay R.R."/>
            <person name="Williams J."/>
            <person name="Dear P.H."/>
            <person name="Noegel A.A."/>
            <person name="Barrell B."/>
            <person name="Kuspa A."/>
        </authorList>
    </citation>
    <scope>NUCLEOTIDE SEQUENCE [LARGE SCALE GENOMIC DNA]</scope>
    <source>
        <strain evidence="2 3">AX4</strain>
    </source>
</reference>
<dbReference type="OMA" id="ESHTITR"/>
<proteinExistence type="predicted"/>
<dbReference type="FunCoup" id="Q553S6">
    <property type="interactions" value="141"/>
</dbReference>
<comment type="caution">
    <text evidence="2">The sequence shown here is derived from an EMBL/GenBank/DDBJ whole genome shotgun (WGS) entry which is preliminary data.</text>
</comment>
<dbReference type="KEGG" id="ddi:DDB_G0275357"/>
<feature type="region of interest" description="Disordered" evidence="1">
    <location>
        <begin position="17"/>
        <end position="41"/>
    </location>
</feature>
<organism evidence="2 3">
    <name type="scientific">Dictyostelium discoideum</name>
    <name type="common">Social amoeba</name>
    <dbReference type="NCBI Taxonomy" id="44689"/>
    <lineage>
        <taxon>Eukaryota</taxon>
        <taxon>Amoebozoa</taxon>
        <taxon>Evosea</taxon>
        <taxon>Eumycetozoa</taxon>
        <taxon>Dictyostelia</taxon>
        <taxon>Dictyosteliales</taxon>
        <taxon>Dictyosteliaceae</taxon>
        <taxon>Dictyostelium</taxon>
    </lineage>
</organism>
<evidence type="ECO:0000313" key="2">
    <source>
        <dbReference type="EMBL" id="EAL69744.1"/>
    </source>
</evidence>
<dbReference type="dictyBase" id="DDB_G0275357"/>
<accession>Q553S6</accession>
<protein>
    <submittedName>
        <fullName evidence="2">Uncharacterized protein</fullName>
    </submittedName>
</protein>
<dbReference type="AlphaFoldDB" id="Q553S6"/>
<sequence>MAFLLNYNFQIQSKNLNTHGVFNPGQQNNQQNNQHRSPPRKHVLSHFDDSFPLESHTITRTSSLKDEDDFKYGHRPTYDQDDQLIFVIDDL</sequence>
<dbReference type="RefSeq" id="XP_643677.1">
    <property type="nucleotide sequence ID" value="XM_638585.1"/>
</dbReference>
<name>Q553S6_DICDI</name>
<evidence type="ECO:0000313" key="3">
    <source>
        <dbReference type="Proteomes" id="UP000002195"/>
    </source>
</evidence>
<gene>
    <name evidence="2" type="ORF">DDB_G0275357</name>
</gene>
<dbReference type="HOGENOM" id="CLU_2431593_0_0_1"/>
<keyword evidence="3" id="KW-1185">Reference proteome</keyword>
<dbReference type="VEuPathDB" id="AmoebaDB:DDB_G0275357"/>
<evidence type="ECO:0000256" key="1">
    <source>
        <dbReference type="SAM" id="MobiDB-lite"/>
    </source>
</evidence>
<dbReference type="InParanoid" id="Q553S6"/>
<dbReference type="PaxDb" id="44689-DDB0202571"/>
<dbReference type="GeneID" id="8619944"/>
<dbReference type="EMBL" id="AAFI02000013">
    <property type="protein sequence ID" value="EAL69744.1"/>
    <property type="molecule type" value="Genomic_DNA"/>
</dbReference>